<evidence type="ECO:0000259" key="2">
    <source>
        <dbReference type="Pfam" id="PF14905"/>
    </source>
</evidence>
<evidence type="ECO:0000313" key="4">
    <source>
        <dbReference type="Proteomes" id="UP001501725"/>
    </source>
</evidence>
<dbReference type="Pfam" id="PF14905">
    <property type="entry name" value="OMP_b-brl_3"/>
    <property type="match status" value="1"/>
</dbReference>
<accession>A0ABP8HGJ4</accession>
<dbReference type="SUPFAM" id="SSF49478">
    <property type="entry name" value="Cna protein B-type domain"/>
    <property type="match status" value="1"/>
</dbReference>
<name>A0ABP8HGJ4_9BACT</name>
<proteinExistence type="predicted"/>
<dbReference type="SUPFAM" id="SSF56935">
    <property type="entry name" value="Porins"/>
    <property type="match status" value="1"/>
</dbReference>
<gene>
    <name evidence="3" type="ORF">GCM10023184_35530</name>
</gene>
<dbReference type="InterPro" id="IPR041700">
    <property type="entry name" value="OMP_b-brl_3"/>
</dbReference>
<evidence type="ECO:0000313" key="3">
    <source>
        <dbReference type="EMBL" id="GAA4338841.1"/>
    </source>
</evidence>
<feature type="chain" id="PRO_5046027122" evidence="1">
    <location>
        <begin position="19"/>
        <end position="977"/>
    </location>
</feature>
<feature type="signal peptide" evidence="1">
    <location>
        <begin position="1"/>
        <end position="18"/>
    </location>
</feature>
<protein>
    <submittedName>
        <fullName evidence="3">TonB-dependent receptor</fullName>
    </submittedName>
</protein>
<dbReference type="Proteomes" id="UP001501725">
    <property type="component" value="Unassembled WGS sequence"/>
</dbReference>
<dbReference type="Gene3D" id="2.60.40.1120">
    <property type="entry name" value="Carboxypeptidase-like, regulatory domain"/>
    <property type="match status" value="1"/>
</dbReference>
<dbReference type="EMBL" id="BAABGY010000011">
    <property type="protein sequence ID" value="GAA4338841.1"/>
    <property type="molecule type" value="Genomic_DNA"/>
</dbReference>
<keyword evidence="1" id="KW-0732">Signal</keyword>
<dbReference type="RefSeq" id="WP_345257156.1">
    <property type="nucleotide sequence ID" value="NZ_BAABGY010000011.1"/>
</dbReference>
<organism evidence="3 4">
    <name type="scientific">Flaviaesturariibacter amylovorans</name>
    <dbReference type="NCBI Taxonomy" id="1084520"/>
    <lineage>
        <taxon>Bacteria</taxon>
        <taxon>Pseudomonadati</taxon>
        <taxon>Bacteroidota</taxon>
        <taxon>Chitinophagia</taxon>
        <taxon>Chitinophagales</taxon>
        <taxon>Chitinophagaceae</taxon>
        <taxon>Flaviaestuariibacter</taxon>
    </lineage>
</organism>
<keyword evidence="3" id="KW-0675">Receptor</keyword>
<reference evidence="4" key="1">
    <citation type="journal article" date="2019" name="Int. J. Syst. Evol. Microbiol.">
        <title>The Global Catalogue of Microorganisms (GCM) 10K type strain sequencing project: providing services to taxonomists for standard genome sequencing and annotation.</title>
        <authorList>
            <consortium name="The Broad Institute Genomics Platform"/>
            <consortium name="The Broad Institute Genome Sequencing Center for Infectious Disease"/>
            <person name="Wu L."/>
            <person name="Ma J."/>
        </authorList>
    </citation>
    <scope>NUCLEOTIDE SEQUENCE [LARGE SCALE GENOMIC DNA]</scope>
    <source>
        <strain evidence="4">JCM 17919</strain>
    </source>
</reference>
<dbReference type="Pfam" id="PF13620">
    <property type="entry name" value="CarboxypepD_reg"/>
    <property type="match status" value="1"/>
</dbReference>
<keyword evidence="4" id="KW-1185">Reference proteome</keyword>
<feature type="domain" description="Outer membrane protein beta-barrel" evidence="2">
    <location>
        <begin position="482"/>
        <end position="949"/>
    </location>
</feature>
<evidence type="ECO:0000256" key="1">
    <source>
        <dbReference type="SAM" id="SignalP"/>
    </source>
</evidence>
<sequence length="977" mass="107534">MKQFLLFVGLLLSLAAAAQKPGTVKGSLLDGTATSGRHPLDEATVTVMESKDSSLVSFALTSNSGYFEIKGLAPGDYYLLVTYQGFATLKKSFSVTAEKPVADLGDVSMTTAYKTLDNVVVTDVAPIKVKGDTVEYNAGSFKTKPNANVEDLLKKLPGVQVERDGTVKAQGENVQKVYVDGKEFFGNDPKLATKNLSADMVESVQVYDDMSDQAKFSKIDDGSRAKALNIKLKKDKKNGLFGRAMAAYGTNDRYDATLSLNRFKGNTQVSVIGAANNVNKQGFSFNDVIGAMGGFGGMMRGGGEGGGGMMGGMGGGQMMMGSRTGGGSGSAVPGMSSNSGGIARSLSGGVNYRDVWSPKLDVTSSLFYSNTRTNTMRQVRNQSLFNLAGYDSTAITNSRNNGVRDNENLRFNMRLEWRIDSMNSLLYTPAITLQHSDSYSEDTALTTAISGTKPEALALSSRNINESVRDGHSINQNLLWRHRFGRAGRTLTVGWTNTLNNSDGSGSVYAPTTYYKGSGSGFSIVQDQQAQQKTRAHNNLLSASYTEPIGRNKILEFNYAYTHNYSESDRKTMLYNPSTKQHDIVSRPQTNYFENTYTAHRAGANFRLQQRKYNFQVGMGAQVGELATHSIKAMGNKDTSVTLNYVNLFPTANFQYSFSRSKNLRVTYRGRTNQPSIAQLQDAPDFSNPLQVTTGNPGLGQEFVNTFNANFNTFQFLTFKYYAINLNVTQTSNKIVNAVDSLKLNPNDSIPRQLLRPENVQGAYTASLFFAYGAPIKALKGLNVTANTMGLYNRDVSLLYKVRSFNHTLVLTQTLGLNYNYKEKLDLGISGSLAYNKVTYGSQPSLNNDYLTQTYSADITWTLPKNFLIATDFDYFVNTGRAEGFNQKIPMWNASVGKQFLKGKQAEIRFSVNDLLNQNQSITRNTGINYVEDVQTNVLRRFFTVSLTYNLNRMAGKNMFSMPRQLERGTRNMRIGM</sequence>
<comment type="caution">
    <text evidence="3">The sequence shown here is derived from an EMBL/GenBank/DDBJ whole genome shotgun (WGS) entry which is preliminary data.</text>
</comment>